<dbReference type="Pfam" id="PF25907">
    <property type="entry name" value="DUF7962"/>
    <property type="match status" value="1"/>
</dbReference>
<dbReference type="AlphaFoldDB" id="A0A2U8JGR0"/>
<name>A0A2U8JGR0_9APHY</name>
<dbReference type="SUPFAM" id="SSF52833">
    <property type="entry name" value="Thioredoxin-like"/>
    <property type="match status" value="1"/>
</dbReference>
<proteinExistence type="predicted"/>
<dbReference type="Gene3D" id="3.40.30.110">
    <property type="match status" value="2"/>
</dbReference>
<dbReference type="CDD" id="cd00570">
    <property type="entry name" value="GST_N_family"/>
    <property type="match status" value="1"/>
</dbReference>
<dbReference type="InterPro" id="IPR036249">
    <property type="entry name" value="Thioredoxin-like_sf"/>
</dbReference>
<evidence type="ECO:0000313" key="3">
    <source>
        <dbReference type="EMBL" id="AWK67875.1"/>
    </source>
</evidence>
<dbReference type="InterPro" id="IPR058268">
    <property type="entry name" value="DUF7962"/>
</dbReference>
<accession>A0A2U8JGR0</accession>
<dbReference type="Pfam" id="PF13417">
    <property type="entry name" value="GST_N_3"/>
    <property type="match status" value="1"/>
</dbReference>
<dbReference type="EMBL" id="MF327516">
    <property type="protein sequence ID" value="AWK67875.1"/>
    <property type="molecule type" value="Genomic_DNA"/>
</dbReference>
<reference evidence="3" key="1">
    <citation type="submission" date="2017-06" db="EMBL/GenBank/DDBJ databases">
        <authorList>
            <person name="Kim H.J."/>
            <person name="Triplett B.A."/>
        </authorList>
    </citation>
    <scope>NUCLEOTIDE SEQUENCE</scope>
</reference>
<dbReference type="SUPFAM" id="SSF47616">
    <property type="entry name" value="GST C-terminal domain-like"/>
    <property type="match status" value="1"/>
</dbReference>
<keyword evidence="3" id="KW-0808">Transferase</keyword>
<evidence type="ECO:0000259" key="1">
    <source>
        <dbReference type="Pfam" id="PF13417"/>
    </source>
</evidence>
<feature type="domain" description="GST N-terminal" evidence="1">
    <location>
        <begin position="10"/>
        <end position="82"/>
    </location>
</feature>
<dbReference type="InterPro" id="IPR036282">
    <property type="entry name" value="Glutathione-S-Trfase_C_sf"/>
</dbReference>
<sequence length="346" mass="38254">MAHGQRHNRYDASPFSTKVKDTLALKGIPHSRVDVAFMPPRPEISTLLGVSYRRIPVLAIGSDVYCDTGLIASALERRFPPSEGYYTLFPNRKGTKSSDVGLVKALSMYYADRVLLQLAADSFPFNQFPKAFVEDRNAFFSPTKPIDLTQMASRQPEVKSAISSHPHWDLIPGLKTLVEEQLADGREWLLDTEAPGLADISFHFVFEWLQGPQFRALHDVLDAQRYPKSLAWLSNMTAYIDSRQKTGASAFENITGEQAAKLIGSSPCEDVSVVGFDNVEAAHLGVKLGEDVSIEPQDTGKIPTIGKLVALNREEAVIETRGTTGAVIRCHFPRLNFSIKKAHAKV</sequence>
<feature type="domain" description="DUF7962" evidence="2">
    <location>
        <begin position="123"/>
        <end position="238"/>
    </location>
</feature>
<evidence type="ECO:0000259" key="2">
    <source>
        <dbReference type="Pfam" id="PF25907"/>
    </source>
</evidence>
<organism evidence="3">
    <name type="scientific">Sparassis latifolia</name>
    <dbReference type="NCBI Taxonomy" id="1202976"/>
    <lineage>
        <taxon>Eukaryota</taxon>
        <taxon>Fungi</taxon>
        <taxon>Dikarya</taxon>
        <taxon>Basidiomycota</taxon>
        <taxon>Agaricomycotina</taxon>
        <taxon>Agaricomycetes</taxon>
        <taxon>Polyporales</taxon>
        <taxon>Sparassidaceae</taxon>
        <taxon>Sparassis</taxon>
    </lineage>
</organism>
<dbReference type="InterPro" id="IPR004045">
    <property type="entry name" value="Glutathione_S-Trfase_N"/>
</dbReference>
<dbReference type="GO" id="GO:0016740">
    <property type="term" value="F:transferase activity"/>
    <property type="evidence" value="ECO:0007669"/>
    <property type="project" value="UniProtKB-KW"/>
</dbReference>
<protein>
    <submittedName>
        <fullName evidence="3">Glutathione transferase-like protein</fullName>
    </submittedName>
</protein>